<protein>
    <recommendedName>
        <fullName evidence="3">Peptidase S9 prolyl oligopeptidase catalytic domain-containing protein</fullName>
    </recommendedName>
</protein>
<evidence type="ECO:0000313" key="1">
    <source>
        <dbReference type="EMBL" id="THH16654.1"/>
    </source>
</evidence>
<name>A0A4S4LVS2_9AGAM</name>
<dbReference type="AlphaFoldDB" id="A0A4S4LVS2"/>
<dbReference type="PANTHER" id="PTHR47381">
    <property type="entry name" value="ALPHA/BETA-HYDROLASES SUPERFAMILY PROTEIN"/>
    <property type="match status" value="1"/>
</dbReference>
<reference evidence="1 2" key="1">
    <citation type="submission" date="2019-02" db="EMBL/GenBank/DDBJ databases">
        <title>Genome sequencing of the rare red list fungi Bondarzewia mesenterica.</title>
        <authorList>
            <person name="Buettner E."/>
            <person name="Kellner H."/>
        </authorList>
    </citation>
    <scope>NUCLEOTIDE SEQUENCE [LARGE SCALE GENOMIC DNA]</scope>
    <source>
        <strain evidence="1 2">DSM 108281</strain>
    </source>
</reference>
<dbReference type="Gene3D" id="3.40.50.1820">
    <property type="entry name" value="alpha/beta hydrolase"/>
    <property type="match status" value="1"/>
</dbReference>
<gene>
    <name evidence="1" type="ORF">EW146_g4015</name>
</gene>
<dbReference type="Proteomes" id="UP000310158">
    <property type="component" value="Unassembled WGS sequence"/>
</dbReference>
<accession>A0A4S4LVS2</accession>
<organism evidence="1 2">
    <name type="scientific">Bondarzewia mesenterica</name>
    <dbReference type="NCBI Taxonomy" id="1095465"/>
    <lineage>
        <taxon>Eukaryota</taxon>
        <taxon>Fungi</taxon>
        <taxon>Dikarya</taxon>
        <taxon>Basidiomycota</taxon>
        <taxon>Agaricomycotina</taxon>
        <taxon>Agaricomycetes</taxon>
        <taxon>Russulales</taxon>
        <taxon>Bondarzewiaceae</taxon>
        <taxon>Bondarzewia</taxon>
    </lineage>
</organism>
<dbReference type="SUPFAM" id="SSF53474">
    <property type="entry name" value="alpha/beta-Hydrolases"/>
    <property type="match status" value="1"/>
</dbReference>
<dbReference type="PANTHER" id="PTHR47381:SF3">
    <property type="entry name" value="ALPHA_BETA-HYDROLASES SUPERFAMILY PROTEIN"/>
    <property type="match status" value="1"/>
</dbReference>
<dbReference type="InterPro" id="IPR029058">
    <property type="entry name" value="AB_hydrolase_fold"/>
</dbReference>
<sequence>MSHSFVKHDHNVGGLRVHVYSKPDLFSSPGTAESPKEIAALFMLHGRTGSVDDPYIVETAKAAYKLADEQRVLNPSKQQREFIVIGFDHRNHGHRLVDPLGNKSWKADQEANEHNARHAQVSHFLTPLPQSAEVRTQVTEFHSGTARDISFLIDFLPSYLFPNDENTIVTWAVAGISLGGHSTWLALRNDPRIAIGVPVIGCPDYLRLLTFRAQGANIPLLPPYLPSALFSLLRKDDPAAVAFRSSRPAENPFIGKKVLVLSGGADQLVPWDASREFVEGLEVGEAGRKKVVVEKDTGHAYTETMKAELVQFFFEEALVV</sequence>
<keyword evidence="2" id="KW-1185">Reference proteome</keyword>
<dbReference type="EMBL" id="SGPL01000147">
    <property type="protein sequence ID" value="THH16654.1"/>
    <property type="molecule type" value="Genomic_DNA"/>
</dbReference>
<comment type="caution">
    <text evidence="1">The sequence shown here is derived from an EMBL/GenBank/DDBJ whole genome shotgun (WGS) entry which is preliminary data.</text>
</comment>
<dbReference type="OrthoDB" id="2152248at2759"/>
<evidence type="ECO:0008006" key="3">
    <source>
        <dbReference type="Google" id="ProtNLM"/>
    </source>
</evidence>
<evidence type="ECO:0000313" key="2">
    <source>
        <dbReference type="Proteomes" id="UP000310158"/>
    </source>
</evidence>
<proteinExistence type="predicted"/>